<name>A0A5P3MQM8_NEIAN</name>
<dbReference type="InterPro" id="IPR027417">
    <property type="entry name" value="P-loop_NTPase"/>
</dbReference>
<dbReference type="PANTHER" id="PTHR30486:SF12">
    <property type="entry name" value="TYPE IV PILUS ATPASE PILU"/>
    <property type="match status" value="1"/>
</dbReference>
<evidence type="ECO:0000313" key="4">
    <source>
        <dbReference type="Proteomes" id="UP000325536"/>
    </source>
</evidence>
<evidence type="ECO:0000259" key="2">
    <source>
        <dbReference type="Pfam" id="PF00437"/>
    </source>
</evidence>
<dbReference type="PANTHER" id="PTHR30486">
    <property type="entry name" value="TWITCHING MOTILITY PROTEIN PILT"/>
    <property type="match status" value="1"/>
</dbReference>
<dbReference type="Proteomes" id="UP000325536">
    <property type="component" value="Chromosome"/>
</dbReference>
<dbReference type="GO" id="GO:0016887">
    <property type="term" value="F:ATP hydrolysis activity"/>
    <property type="evidence" value="ECO:0007669"/>
    <property type="project" value="InterPro"/>
</dbReference>
<dbReference type="KEGG" id="naq:D0T90_04685"/>
<protein>
    <submittedName>
        <fullName evidence="3">PilT/PilU family type 4a pilus ATPase</fullName>
    </submittedName>
</protein>
<dbReference type="GO" id="GO:0005524">
    <property type="term" value="F:ATP binding"/>
    <property type="evidence" value="ECO:0007669"/>
    <property type="project" value="InterPro"/>
</dbReference>
<dbReference type="Gene3D" id="3.30.450.90">
    <property type="match status" value="1"/>
</dbReference>
<comment type="similarity">
    <text evidence="1">Belongs to the GSP E family.</text>
</comment>
<dbReference type="NCBIfam" id="TIGR01420">
    <property type="entry name" value="pilT_fam"/>
    <property type="match status" value="1"/>
</dbReference>
<dbReference type="OrthoDB" id="5790493at2"/>
<evidence type="ECO:0000313" key="3">
    <source>
        <dbReference type="EMBL" id="QEY23886.1"/>
    </source>
</evidence>
<organism evidence="3 4">
    <name type="scientific">Neisseria animalis</name>
    <dbReference type="NCBI Taxonomy" id="492"/>
    <lineage>
        <taxon>Bacteria</taxon>
        <taxon>Pseudomonadati</taxon>
        <taxon>Pseudomonadota</taxon>
        <taxon>Betaproteobacteria</taxon>
        <taxon>Neisseriales</taxon>
        <taxon>Neisseriaceae</taxon>
        <taxon>Neisseria</taxon>
    </lineage>
</organism>
<accession>A0A5P3MQM8</accession>
<dbReference type="AlphaFoldDB" id="A0A5P3MQM8"/>
<evidence type="ECO:0000256" key="1">
    <source>
        <dbReference type="ARBA" id="ARBA00006611"/>
    </source>
</evidence>
<dbReference type="InterPro" id="IPR001482">
    <property type="entry name" value="T2SS/T4SS_dom"/>
</dbReference>
<dbReference type="Gene3D" id="3.40.50.300">
    <property type="entry name" value="P-loop containing nucleotide triphosphate hydrolases"/>
    <property type="match status" value="1"/>
</dbReference>
<proteinExistence type="inferred from homology"/>
<dbReference type="SUPFAM" id="SSF52540">
    <property type="entry name" value="P-loop containing nucleoside triphosphate hydrolases"/>
    <property type="match status" value="1"/>
</dbReference>
<dbReference type="InterPro" id="IPR050921">
    <property type="entry name" value="T4SS_GSP_E_ATPase"/>
</dbReference>
<gene>
    <name evidence="3" type="ORF">D0T90_04685</name>
</gene>
<sequence>MPTHEDHALYSPLADLLQAYAPPSEDGKPAGNTAAPHPLLTRLFQEAESRRAADIFISAGFPPAIKTDGKFTPLPLPKLDASDTAAIAEATMPAEQTAVFRQRKEADYTVQSHSHIRYRAHAYCEQGRIGMVLHRIRQDIPALDTLGLPIKLQELALASQGLLIVSGMAGSGKSTATAALLDYRNRNLPGHIITIEEPIEFIHQPHRCIITQREVGIDTPDWTTAVQHAARQSPDVICIGEVRNAAEMEHALRLAQTGHLCILNLHAANSIQAVEQITHFYLPEHRSRILADLALNLNGIACLRLAAKTNQNGRIASTDLLINTPAVQDLLFQGDLLHLRELMARSAQDGMQTADQNLFRLYADGIIDRQEALRQADSANDLRLQIQLHDEGNSTKRLYDRISDLNLMT</sequence>
<dbReference type="InterPro" id="IPR006321">
    <property type="entry name" value="PilT/PilU"/>
</dbReference>
<reference evidence="3 4" key="1">
    <citation type="submission" date="2018-08" db="EMBL/GenBank/DDBJ databases">
        <title>Neisseria animalis ATCC 49930 complete genome.</title>
        <authorList>
            <person name="Veseli I.A."/>
            <person name="Mascarenhas dos Santos A.C."/>
            <person name="Buttler R."/>
            <person name="Pombert J.-F."/>
        </authorList>
    </citation>
    <scope>NUCLEOTIDE SEQUENCE [LARGE SCALE GENOMIC DNA]</scope>
    <source>
        <strain evidence="3 4">ATCC 49930</strain>
    </source>
</reference>
<feature type="domain" description="Bacterial type II secretion system protein E" evidence="2">
    <location>
        <begin position="152"/>
        <end position="309"/>
    </location>
</feature>
<keyword evidence="4" id="KW-1185">Reference proteome</keyword>
<dbReference type="EMBL" id="CP031699">
    <property type="protein sequence ID" value="QEY23886.1"/>
    <property type="molecule type" value="Genomic_DNA"/>
</dbReference>
<dbReference type="RefSeq" id="WP_123795729.1">
    <property type="nucleotide sequence ID" value="NZ_CP031699.1"/>
</dbReference>
<dbReference type="Pfam" id="PF00437">
    <property type="entry name" value="T2SSE"/>
    <property type="match status" value="1"/>
</dbReference>